<proteinExistence type="predicted"/>
<name>A0AAE1Z186_9LAMI</name>
<comment type="caution">
    <text evidence="2">The sequence shown here is derived from an EMBL/GenBank/DDBJ whole genome shotgun (WGS) entry which is preliminary data.</text>
</comment>
<evidence type="ECO:0000313" key="3">
    <source>
        <dbReference type="Proteomes" id="UP001293254"/>
    </source>
</evidence>
<protein>
    <submittedName>
        <fullName evidence="2">Uncharacterized protein</fullName>
    </submittedName>
</protein>
<feature type="region of interest" description="Disordered" evidence="1">
    <location>
        <begin position="63"/>
        <end position="86"/>
    </location>
</feature>
<evidence type="ECO:0000313" key="2">
    <source>
        <dbReference type="EMBL" id="KAK4439516.1"/>
    </source>
</evidence>
<dbReference type="Proteomes" id="UP001293254">
    <property type="component" value="Unassembled WGS sequence"/>
</dbReference>
<dbReference type="AlphaFoldDB" id="A0AAE1Z186"/>
<evidence type="ECO:0000256" key="1">
    <source>
        <dbReference type="SAM" id="MobiDB-lite"/>
    </source>
</evidence>
<reference evidence="2" key="2">
    <citation type="journal article" date="2024" name="Plant">
        <title>Genomic evolution and insights into agronomic trait innovations of Sesamum species.</title>
        <authorList>
            <person name="Miao H."/>
            <person name="Wang L."/>
            <person name="Qu L."/>
            <person name="Liu H."/>
            <person name="Sun Y."/>
            <person name="Le M."/>
            <person name="Wang Q."/>
            <person name="Wei S."/>
            <person name="Zheng Y."/>
            <person name="Lin W."/>
            <person name="Duan Y."/>
            <person name="Cao H."/>
            <person name="Xiong S."/>
            <person name="Wang X."/>
            <person name="Wei L."/>
            <person name="Li C."/>
            <person name="Ma Q."/>
            <person name="Ju M."/>
            <person name="Zhao R."/>
            <person name="Li G."/>
            <person name="Mu C."/>
            <person name="Tian Q."/>
            <person name="Mei H."/>
            <person name="Zhang T."/>
            <person name="Gao T."/>
            <person name="Zhang H."/>
        </authorList>
    </citation>
    <scope>NUCLEOTIDE SEQUENCE</scope>
    <source>
        <strain evidence="2">3651</strain>
    </source>
</reference>
<organism evidence="2 3">
    <name type="scientific">Sesamum alatum</name>
    <dbReference type="NCBI Taxonomy" id="300844"/>
    <lineage>
        <taxon>Eukaryota</taxon>
        <taxon>Viridiplantae</taxon>
        <taxon>Streptophyta</taxon>
        <taxon>Embryophyta</taxon>
        <taxon>Tracheophyta</taxon>
        <taxon>Spermatophyta</taxon>
        <taxon>Magnoliopsida</taxon>
        <taxon>eudicotyledons</taxon>
        <taxon>Gunneridae</taxon>
        <taxon>Pentapetalae</taxon>
        <taxon>asterids</taxon>
        <taxon>lamiids</taxon>
        <taxon>Lamiales</taxon>
        <taxon>Pedaliaceae</taxon>
        <taxon>Sesamum</taxon>
    </lineage>
</organism>
<sequence>MVVKCSGLVDCGIGAPVVQSVKKILLLGFFSCYSLSRKYTVKWGRNECMKKEGMTNQWLTAGGGGQRRQTAVKGGRRRSTTRRRSNRGVAAADFCSCGGRTSISGGLAAEFRPRGLVLVSGRRVVRERAGGRWRGGAAVVVVNGGQLCGLPPPFVFVS</sequence>
<reference evidence="2" key="1">
    <citation type="submission" date="2020-06" db="EMBL/GenBank/DDBJ databases">
        <authorList>
            <person name="Li T."/>
            <person name="Hu X."/>
            <person name="Zhang T."/>
            <person name="Song X."/>
            <person name="Zhang H."/>
            <person name="Dai N."/>
            <person name="Sheng W."/>
            <person name="Hou X."/>
            <person name="Wei L."/>
        </authorList>
    </citation>
    <scope>NUCLEOTIDE SEQUENCE</scope>
    <source>
        <strain evidence="2">3651</strain>
        <tissue evidence="2">Leaf</tissue>
    </source>
</reference>
<feature type="compositionally biased region" description="Basic residues" evidence="1">
    <location>
        <begin position="74"/>
        <end position="86"/>
    </location>
</feature>
<gene>
    <name evidence="2" type="ORF">Salat_0286500</name>
</gene>
<accession>A0AAE1Z186</accession>
<keyword evidence="3" id="KW-1185">Reference proteome</keyword>
<dbReference type="EMBL" id="JACGWO010000001">
    <property type="protein sequence ID" value="KAK4439516.1"/>
    <property type="molecule type" value="Genomic_DNA"/>
</dbReference>